<accession>A0AAV8Z525</accession>
<evidence type="ECO:0000256" key="1">
    <source>
        <dbReference type="SAM" id="SignalP"/>
    </source>
</evidence>
<reference evidence="2" key="1">
    <citation type="journal article" date="2023" name="Insect Mol. Biol.">
        <title>Genome sequencing provides insights into the evolution of gene families encoding plant cell wall-degrading enzymes in longhorned beetles.</title>
        <authorList>
            <person name="Shin N.R."/>
            <person name="Okamura Y."/>
            <person name="Kirsch R."/>
            <person name="Pauchet Y."/>
        </authorList>
    </citation>
    <scope>NUCLEOTIDE SEQUENCE</scope>
    <source>
        <strain evidence="2">AMC_N1</strain>
    </source>
</reference>
<name>A0AAV8Z525_9CUCU</name>
<protein>
    <recommendedName>
        <fullName evidence="4">Vacuolar protein sorting-associated protein TDA6</fullName>
    </recommendedName>
</protein>
<sequence>MIIGGVLYFLLLCVNVVINSQLVDITEGIDRLVKQWSPLIWLSPDEKYMPLGVEEFLSHVHVADENGKNIRLSNSRLPSGYNSKLFYLVTKETLDSLKSDNTSHSVPVYAIVTHCSSYKSFHTSDKNNLKSDINAIYNKRENNFYFYVSYWTFFPYNEGKEICFLGRVPAPKIFSRCFGRLKTMGNHVGDWEHMSLSFAGNAFPDKLFLAVHDAGVYYQYDEKRRYFKFESKVIRKGVVQVPKFPQIVRSQGGHPVLFSAYGSHGLWASPGEHDFIRVPKLTDKNG</sequence>
<feature type="signal peptide" evidence="1">
    <location>
        <begin position="1"/>
        <end position="28"/>
    </location>
</feature>
<evidence type="ECO:0000313" key="3">
    <source>
        <dbReference type="Proteomes" id="UP001162162"/>
    </source>
</evidence>
<keyword evidence="1" id="KW-0732">Signal</keyword>
<organism evidence="2 3">
    <name type="scientific">Aromia moschata</name>
    <dbReference type="NCBI Taxonomy" id="1265417"/>
    <lineage>
        <taxon>Eukaryota</taxon>
        <taxon>Metazoa</taxon>
        <taxon>Ecdysozoa</taxon>
        <taxon>Arthropoda</taxon>
        <taxon>Hexapoda</taxon>
        <taxon>Insecta</taxon>
        <taxon>Pterygota</taxon>
        <taxon>Neoptera</taxon>
        <taxon>Endopterygota</taxon>
        <taxon>Coleoptera</taxon>
        <taxon>Polyphaga</taxon>
        <taxon>Cucujiformia</taxon>
        <taxon>Chrysomeloidea</taxon>
        <taxon>Cerambycidae</taxon>
        <taxon>Cerambycinae</taxon>
        <taxon>Callichromatini</taxon>
        <taxon>Aromia</taxon>
    </lineage>
</organism>
<evidence type="ECO:0000313" key="2">
    <source>
        <dbReference type="EMBL" id="KAJ8958291.1"/>
    </source>
</evidence>
<dbReference type="PANTHER" id="PTHR48174:SF5">
    <property type="entry name" value="VACUOLAR PROTEIN SORTING-ASSOCIATED PROTEIN 62"/>
    <property type="match status" value="1"/>
</dbReference>
<proteinExistence type="predicted"/>
<evidence type="ECO:0008006" key="4">
    <source>
        <dbReference type="Google" id="ProtNLM"/>
    </source>
</evidence>
<feature type="chain" id="PRO_5043317096" description="Vacuolar protein sorting-associated protein TDA6" evidence="1">
    <location>
        <begin position="29"/>
        <end position="286"/>
    </location>
</feature>
<keyword evidence="3" id="KW-1185">Reference proteome</keyword>
<gene>
    <name evidence="2" type="ORF">NQ318_017437</name>
</gene>
<comment type="caution">
    <text evidence="2">The sequence shown here is derived from an EMBL/GenBank/DDBJ whole genome shotgun (WGS) entry which is preliminary data.</text>
</comment>
<dbReference type="PANTHER" id="PTHR48174">
    <property type="entry name" value="DUF946 FAMILY PROTEIN"/>
    <property type="match status" value="1"/>
</dbReference>
<dbReference type="EMBL" id="JAPWTK010000018">
    <property type="protein sequence ID" value="KAJ8958291.1"/>
    <property type="molecule type" value="Genomic_DNA"/>
</dbReference>
<dbReference type="Proteomes" id="UP001162162">
    <property type="component" value="Unassembled WGS sequence"/>
</dbReference>
<dbReference type="AlphaFoldDB" id="A0AAV8Z525"/>